<evidence type="ECO:0000313" key="6">
    <source>
        <dbReference type="Ensembl" id="ENSSTUP00000019540.1"/>
    </source>
</evidence>
<dbReference type="AlphaFoldDB" id="A0A673X5Q5"/>
<dbReference type="PANTHER" id="PTHR11352">
    <property type="entry name" value="PROLIFERATING CELL NUCLEAR ANTIGEN"/>
    <property type="match status" value="1"/>
</dbReference>
<dbReference type="Ensembl" id="ENSSTUT00000020542.1">
    <property type="protein sequence ID" value="ENSSTUP00000019540.1"/>
    <property type="gene ID" value="ENSSTUG00000008692.1"/>
</dbReference>
<dbReference type="InterPro" id="IPR022649">
    <property type="entry name" value="Pr_cel_nuc_antig_C"/>
</dbReference>
<proteinExistence type="inferred from homology"/>
<keyword evidence="7" id="KW-1185">Reference proteome</keyword>
<feature type="domain" description="Proliferating cell nuclear antigen PCNA C-terminal" evidence="5">
    <location>
        <begin position="82"/>
        <end position="158"/>
    </location>
</feature>
<dbReference type="InterPro" id="IPR000730">
    <property type="entry name" value="Pr_cel_nuc_antig"/>
</dbReference>
<dbReference type="InterPro" id="IPR046938">
    <property type="entry name" value="DNA_clamp_sf"/>
</dbReference>
<dbReference type="InterPro" id="IPR022648">
    <property type="entry name" value="Pr_cel_nuc_antig_N"/>
</dbReference>
<dbReference type="Proteomes" id="UP000472277">
    <property type="component" value="Chromosome 12"/>
</dbReference>
<dbReference type="GO" id="GO:0043626">
    <property type="term" value="C:PCNA complex"/>
    <property type="evidence" value="ECO:0007669"/>
    <property type="project" value="TreeGrafter"/>
</dbReference>
<accession>A0A673X5Q5</accession>
<dbReference type="GO" id="GO:0030337">
    <property type="term" value="F:DNA polymerase processivity factor activity"/>
    <property type="evidence" value="ECO:0007669"/>
    <property type="project" value="InterPro"/>
</dbReference>
<sequence length="178" mass="19854">SLKDLITEACWNVSSSGISLQSMDSSLNLSRWVNKICIHFHESTLITMLNIVCLCVRKYLTMLMDLDVEQFCIPVRTLYSLLPISEFSRNCRDLPQIGDAVMITCAKGGVQFSASGELGTGIIKLSQTNSEGNEDEAVREAWRTDCLLTHTNTHINIFPDSQKVEYKIIVKDASESST</sequence>
<evidence type="ECO:0000259" key="4">
    <source>
        <dbReference type="Pfam" id="PF00705"/>
    </source>
</evidence>
<dbReference type="PANTHER" id="PTHR11352:SF0">
    <property type="entry name" value="PROLIFERATING CELL NUCLEAR ANTIGEN"/>
    <property type="match status" value="1"/>
</dbReference>
<dbReference type="GO" id="GO:0006272">
    <property type="term" value="P:leading strand elongation"/>
    <property type="evidence" value="ECO:0007669"/>
    <property type="project" value="TreeGrafter"/>
</dbReference>
<evidence type="ECO:0000313" key="7">
    <source>
        <dbReference type="Proteomes" id="UP000472277"/>
    </source>
</evidence>
<dbReference type="Pfam" id="PF00705">
    <property type="entry name" value="PCNA_N"/>
    <property type="match status" value="1"/>
</dbReference>
<feature type="domain" description="Proliferating cell nuclear antigen PCNA N-terminal" evidence="4">
    <location>
        <begin position="2"/>
        <end position="26"/>
    </location>
</feature>
<dbReference type="GO" id="GO:0019985">
    <property type="term" value="P:translesion synthesis"/>
    <property type="evidence" value="ECO:0007669"/>
    <property type="project" value="TreeGrafter"/>
</dbReference>
<name>A0A673X5Q5_SALTR</name>
<dbReference type="GO" id="GO:0006298">
    <property type="term" value="P:mismatch repair"/>
    <property type="evidence" value="ECO:0007669"/>
    <property type="project" value="TreeGrafter"/>
</dbReference>
<dbReference type="GeneTree" id="ENSGT00990000212312"/>
<keyword evidence="3" id="KW-0238">DNA-binding</keyword>
<comment type="similarity">
    <text evidence="1">Belongs to the PCNA family.</text>
</comment>
<evidence type="ECO:0000259" key="5">
    <source>
        <dbReference type="Pfam" id="PF02747"/>
    </source>
</evidence>
<reference evidence="6" key="1">
    <citation type="submission" date="2025-08" db="UniProtKB">
        <authorList>
            <consortium name="Ensembl"/>
        </authorList>
    </citation>
    <scope>IDENTIFICATION</scope>
</reference>
<dbReference type="Gene3D" id="3.70.10.10">
    <property type="match status" value="1"/>
</dbReference>
<dbReference type="SUPFAM" id="SSF55979">
    <property type="entry name" value="DNA clamp"/>
    <property type="match status" value="1"/>
</dbReference>
<dbReference type="OMA" id="THINIFP"/>
<evidence type="ECO:0000256" key="2">
    <source>
        <dbReference type="ARBA" id="ARBA00020229"/>
    </source>
</evidence>
<dbReference type="GO" id="GO:0003677">
    <property type="term" value="F:DNA binding"/>
    <property type="evidence" value="ECO:0007669"/>
    <property type="project" value="UniProtKB-KW"/>
</dbReference>
<evidence type="ECO:0000256" key="3">
    <source>
        <dbReference type="ARBA" id="ARBA00023125"/>
    </source>
</evidence>
<dbReference type="Pfam" id="PF02747">
    <property type="entry name" value="PCNA_C"/>
    <property type="match status" value="1"/>
</dbReference>
<reference evidence="6" key="2">
    <citation type="submission" date="2025-09" db="UniProtKB">
        <authorList>
            <consortium name="Ensembl"/>
        </authorList>
    </citation>
    <scope>IDENTIFICATION</scope>
</reference>
<protein>
    <recommendedName>
        <fullName evidence="2">Proliferating cell nuclear antigen</fullName>
    </recommendedName>
</protein>
<dbReference type="InParanoid" id="A0A673X5Q5"/>
<organism evidence="6 7">
    <name type="scientific">Salmo trutta</name>
    <name type="common">Brown trout</name>
    <dbReference type="NCBI Taxonomy" id="8032"/>
    <lineage>
        <taxon>Eukaryota</taxon>
        <taxon>Metazoa</taxon>
        <taxon>Chordata</taxon>
        <taxon>Craniata</taxon>
        <taxon>Vertebrata</taxon>
        <taxon>Euteleostomi</taxon>
        <taxon>Actinopterygii</taxon>
        <taxon>Neopterygii</taxon>
        <taxon>Teleostei</taxon>
        <taxon>Protacanthopterygii</taxon>
        <taxon>Salmoniformes</taxon>
        <taxon>Salmonidae</taxon>
        <taxon>Salmoninae</taxon>
        <taxon>Salmo</taxon>
    </lineage>
</organism>
<dbReference type="GO" id="GO:0006275">
    <property type="term" value="P:regulation of DNA replication"/>
    <property type="evidence" value="ECO:0007669"/>
    <property type="project" value="InterPro"/>
</dbReference>
<evidence type="ECO:0000256" key="1">
    <source>
        <dbReference type="ARBA" id="ARBA00010462"/>
    </source>
</evidence>